<feature type="region of interest" description="Disordered" evidence="1">
    <location>
        <begin position="68"/>
        <end position="96"/>
    </location>
</feature>
<proteinExistence type="predicted"/>
<dbReference type="AlphaFoldDB" id="A0A286BM52"/>
<dbReference type="OrthoDB" id="6539751at2"/>
<dbReference type="Proteomes" id="UP000219271">
    <property type="component" value="Unassembled WGS sequence"/>
</dbReference>
<sequence>MNRSEYQKIIDEIIGEAALVLLQKAGPVNTQALIDQLICMKEQSTDHEQREAIIAAITDVRNSILAGKKLREEQPNRDNVLPLFGDKEQSGSNRKH</sequence>
<evidence type="ECO:0000256" key="1">
    <source>
        <dbReference type="SAM" id="MobiDB-lite"/>
    </source>
</evidence>
<accession>A0A286BM52</accession>
<evidence type="ECO:0000313" key="3">
    <source>
        <dbReference type="Proteomes" id="UP000219271"/>
    </source>
</evidence>
<evidence type="ECO:0008006" key="4">
    <source>
        <dbReference type="Google" id="ProtNLM"/>
    </source>
</evidence>
<gene>
    <name evidence="2" type="ORF">SAMN06273570_0173</name>
</gene>
<protein>
    <recommendedName>
        <fullName evidence="4">Sigma-S stabilisation anti-adaptor protein</fullName>
    </recommendedName>
</protein>
<reference evidence="3" key="1">
    <citation type="submission" date="2017-09" db="EMBL/GenBank/DDBJ databases">
        <authorList>
            <person name="Varghese N."/>
            <person name="Submissions S."/>
        </authorList>
    </citation>
    <scope>NUCLEOTIDE SEQUENCE [LARGE SCALE GENOMIC DNA]</scope>
    <source>
        <strain evidence="3">JKS000234</strain>
    </source>
</reference>
<evidence type="ECO:0000313" key="2">
    <source>
        <dbReference type="EMBL" id="SOD35239.1"/>
    </source>
</evidence>
<keyword evidence="3" id="KW-1185">Reference proteome</keyword>
<organism evidence="2 3">
    <name type="scientific">Candidatus Pantoea floridensis</name>
    <dbReference type="NCBI Taxonomy" id="1938870"/>
    <lineage>
        <taxon>Bacteria</taxon>
        <taxon>Pseudomonadati</taxon>
        <taxon>Pseudomonadota</taxon>
        <taxon>Gammaproteobacteria</taxon>
        <taxon>Enterobacterales</taxon>
        <taxon>Erwiniaceae</taxon>
        <taxon>Pantoea</taxon>
    </lineage>
</organism>
<dbReference type="EMBL" id="OCMY01000001">
    <property type="protein sequence ID" value="SOD35239.1"/>
    <property type="molecule type" value="Genomic_DNA"/>
</dbReference>
<dbReference type="RefSeq" id="WP_097094161.1">
    <property type="nucleotide sequence ID" value="NZ_OCMY01000001.1"/>
</dbReference>
<name>A0A286BM52_9GAMM</name>